<keyword evidence="3" id="KW-0540">Nuclease</keyword>
<sequence>MSRDEIMYLQDIAQSCEKVLRFTADLTLSELIQDEKTYDAVVRNLEIIGEAAKHISQDIRKQLQGIEWRKIAGMRDMLAHAYFGIDNDVLWDVVQNKVPDLAESVNTFLKSR</sequence>
<keyword evidence="1" id="KW-0597">Phosphoprotein</keyword>
<evidence type="ECO:0000313" key="7">
    <source>
        <dbReference type="EMBL" id="GAH51906.1"/>
    </source>
</evidence>
<evidence type="ECO:0000256" key="4">
    <source>
        <dbReference type="ARBA" id="ARBA00022741"/>
    </source>
</evidence>
<keyword evidence="5" id="KW-0378">Hydrolase</keyword>
<proteinExistence type="inferred from homology"/>
<comment type="similarity">
    <text evidence="6">Belongs to the HepT RNase toxin family.</text>
</comment>
<dbReference type="EMBL" id="BARU01020691">
    <property type="protein sequence ID" value="GAH51906.1"/>
    <property type="molecule type" value="Genomic_DNA"/>
</dbReference>
<evidence type="ECO:0000256" key="6">
    <source>
        <dbReference type="ARBA" id="ARBA00024207"/>
    </source>
</evidence>
<dbReference type="PANTHER" id="PTHR34139:SF1">
    <property type="entry name" value="RNASE MJ1380-RELATED"/>
    <property type="match status" value="1"/>
</dbReference>
<name>X1G1X5_9ZZZZ</name>
<reference evidence="7" key="1">
    <citation type="journal article" date="2014" name="Front. Microbiol.">
        <title>High frequency of phylogenetically diverse reductive dehalogenase-homologous genes in deep subseafloor sedimentary metagenomes.</title>
        <authorList>
            <person name="Kawai M."/>
            <person name="Futagami T."/>
            <person name="Toyoda A."/>
            <person name="Takaki Y."/>
            <person name="Nishi S."/>
            <person name="Hori S."/>
            <person name="Arai W."/>
            <person name="Tsubouchi T."/>
            <person name="Morono Y."/>
            <person name="Uchiyama I."/>
            <person name="Ito T."/>
            <person name="Fujiyama A."/>
            <person name="Inagaki F."/>
            <person name="Takami H."/>
        </authorList>
    </citation>
    <scope>NUCLEOTIDE SEQUENCE</scope>
    <source>
        <strain evidence="7">Expedition CK06-06</strain>
    </source>
</reference>
<dbReference type="Pfam" id="PF01934">
    <property type="entry name" value="HepT-like"/>
    <property type="match status" value="1"/>
</dbReference>
<dbReference type="Gene3D" id="1.20.120.580">
    <property type="entry name" value="bsu32300-like"/>
    <property type="match status" value="1"/>
</dbReference>
<dbReference type="PANTHER" id="PTHR34139">
    <property type="entry name" value="UPF0331 PROTEIN MJ0127"/>
    <property type="match status" value="1"/>
</dbReference>
<dbReference type="InterPro" id="IPR051813">
    <property type="entry name" value="HepT_RNase_toxin"/>
</dbReference>
<dbReference type="GO" id="GO:0016787">
    <property type="term" value="F:hydrolase activity"/>
    <property type="evidence" value="ECO:0007669"/>
    <property type="project" value="UniProtKB-KW"/>
</dbReference>
<evidence type="ECO:0000256" key="5">
    <source>
        <dbReference type="ARBA" id="ARBA00022801"/>
    </source>
</evidence>
<dbReference type="GO" id="GO:0004540">
    <property type="term" value="F:RNA nuclease activity"/>
    <property type="evidence" value="ECO:0007669"/>
    <property type="project" value="InterPro"/>
</dbReference>
<dbReference type="InterPro" id="IPR037038">
    <property type="entry name" value="HepT-like_sf"/>
</dbReference>
<keyword evidence="4" id="KW-0547">Nucleotide-binding</keyword>
<evidence type="ECO:0000256" key="1">
    <source>
        <dbReference type="ARBA" id="ARBA00022553"/>
    </source>
</evidence>
<dbReference type="InterPro" id="IPR008201">
    <property type="entry name" value="HepT-like"/>
</dbReference>
<gene>
    <name evidence="7" type="ORF">S03H2_33943</name>
</gene>
<accession>X1G1X5</accession>
<evidence type="ECO:0000256" key="2">
    <source>
        <dbReference type="ARBA" id="ARBA00022649"/>
    </source>
</evidence>
<evidence type="ECO:0000256" key="3">
    <source>
        <dbReference type="ARBA" id="ARBA00022722"/>
    </source>
</evidence>
<evidence type="ECO:0008006" key="8">
    <source>
        <dbReference type="Google" id="ProtNLM"/>
    </source>
</evidence>
<organism evidence="7">
    <name type="scientific">marine sediment metagenome</name>
    <dbReference type="NCBI Taxonomy" id="412755"/>
    <lineage>
        <taxon>unclassified sequences</taxon>
        <taxon>metagenomes</taxon>
        <taxon>ecological metagenomes</taxon>
    </lineage>
</organism>
<comment type="caution">
    <text evidence="7">The sequence shown here is derived from an EMBL/GenBank/DDBJ whole genome shotgun (WGS) entry which is preliminary data.</text>
</comment>
<dbReference type="AlphaFoldDB" id="X1G1X5"/>
<keyword evidence="2" id="KW-1277">Toxin-antitoxin system</keyword>
<protein>
    <recommendedName>
        <fullName evidence="8">DUF86 domain-containing protein</fullName>
    </recommendedName>
</protein>
<dbReference type="GO" id="GO:0000166">
    <property type="term" value="F:nucleotide binding"/>
    <property type="evidence" value="ECO:0007669"/>
    <property type="project" value="UniProtKB-KW"/>
</dbReference>
<dbReference type="GO" id="GO:0110001">
    <property type="term" value="C:toxin-antitoxin complex"/>
    <property type="evidence" value="ECO:0007669"/>
    <property type="project" value="InterPro"/>
</dbReference>